<dbReference type="EMBL" id="AMZH03003011">
    <property type="protein sequence ID" value="RRT73712.1"/>
    <property type="molecule type" value="Genomic_DNA"/>
</dbReference>
<name>A0A427ABY1_ENSVE</name>
<accession>A0A427ABY1</accession>
<dbReference type="AlphaFoldDB" id="A0A427ABY1"/>
<gene>
    <name evidence="1" type="ORF">B296_00026641</name>
</gene>
<evidence type="ECO:0000313" key="1">
    <source>
        <dbReference type="EMBL" id="RRT73712.1"/>
    </source>
</evidence>
<organism evidence="1 2">
    <name type="scientific">Ensete ventricosum</name>
    <name type="common">Abyssinian banana</name>
    <name type="synonym">Musa ensete</name>
    <dbReference type="NCBI Taxonomy" id="4639"/>
    <lineage>
        <taxon>Eukaryota</taxon>
        <taxon>Viridiplantae</taxon>
        <taxon>Streptophyta</taxon>
        <taxon>Embryophyta</taxon>
        <taxon>Tracheophyta</taxon>
        <taxon>Spermatophyta</taxon>
        <taxon>Magnoliopsida</taxon>
        <taxon>Liliopsida</taxon>
        <taxon>Zingiberales</taxon>
        <taxon>Musaceae</taxon>
        <taxon>Ensete</taxon>
    </lineage>
</organism>
<protein>
    <submittedName>
        <fullName evidence="1">Uncharacterized protein</fullName>
    </submittedName>
</protein>
<evidence type="ECO:0000313" key="2">
    <source>
        <dbReference type="Proteomes" id="UP000287651"/>
    </source>
</evidence>
<sequence length="96" mass="10768">MSVTSRSYLRSLLPLWLTMPSYSSTSSVVLAVRCALCPLQLWRVDPTHVKSAIPLLAPPCLCQVGFAVAGRRCWRYGHPIGREFPKIDPTKLELEK</sequence>
<reference evidence="1 2" key="1">
    <citation type="journal article" date="2014" name="Agronomy (Basel)">
        <title>A Draft Genome Sequence for Ensete ventricosum, the Drought-Tolerant Tree Against Hunger.</title>
        <authorList>
            <person name="Harrison J."/>
            <person name="Moore K.A."/>
            <person name="Paszkiewicz K."/>
            <person name="Jones T."/>
            <person name="Grant M."/>
            <person name="Ambacheew D."/>
            <person name="Muzemil S."/>
            <person name="Studholme D.J."/>
        </authorList>
    </citation>
    <scope>NUCLEOTIDE SEQUENCE [LARGE SCALE GENOMIC DNA]</scope>
</reference>
<dbReference type="Proteomes" id="UP000287651">
    <property type="component" value="Unassembled WGS sequence"/>
</dbReference>
<comment type="caution">
    <text evidence="1">The sequence shown here is derived from an EMBL/GenBank/DDBJ whole genome shotgun (WGS) entry which is preliminary data.</text>
</comment>
<proteinExistence type="predicted"/>